<dbReference type="Proteomes" id="UP000024635">
    <property type="component" value="Unassembled WGS sequence"/>
</dbReference>
<keyword evidence="3" id="KW-1185">Reference proteome</keyword>
<name>A0A016S921_9BILA</name>
<keyword evidence="1" id="KW-1133">Transmembrane helix</keyword>
<gene>
    <name evidence="2" type="primary">Acey_s0268.g792</name>
    <name evidence="2" type="ORF">Y032_0268g792</name>
</gene>
<feature type="transmembrane region" description="Helical" evidence="1">
    <location>
        <begin position="46"/>
        <end position="64"/>
    </location>
</feature>
<evidence type="ECO:0000313" key="3">
    <source>
        <dbReference type="Proteomes" id="UP000024635"/>
    </source>
</evidence>
<proteinExistence type="predicted"/>
<dbReference type="AlphaFoldDB" id="A0A016S921"/>
<accession>A0A016S921</accession>
<evidence type="ECO:0000313" key="2">
    <source>
        <dbReference type="EMBL" id="EYB87110.1"/>
    </source>
</evidence>
<keyword evidence="1" id="KW-0472">Membrane</keyword>
<keyword evidence="1" id="KW-0812">Transmembrane</keyword>
<evidence type="ECO:0000256" key="1">
    <source>
        <dbReference type="SAM" id="Phobius"/>
    </source>
</evidence>
<reference evidence="3" key="1">
    <citation type="journal article" date="2015" name="Nat. Genet.">
        <title>The genome and transcriptome of the zoonotic hookworm Ancylostoma ceylanicum identify infection-specific gene families.</title>
        <authorList>
            <person name="Schwarz E.M."/>
            <person name="Hu Y."/>
            <person name="Antoshechkin I."/>
            <person name="Miller M.M."/>
            <person name="Sternberg P.W."/>
            <person name="Aroian R.V."/>
        </authorList>
    </citation>
    <scope>NUCLEOTIDE SEQUENCE</scope>
    <source>
        <strain evidence="3">HY135</strain>
    </source>
</reference>
<protein>
    <submittedName>
        <fullName evidence="2">Uncharacterized protein</fullName>
    </submittedName>
</protein>
<sequence>MDGGRVKGDFLQAAMTSRRCGLMEGKGEAVFGLQPLPHWTSFPGRYMWIRIFFSFPIGLVHLLGRALSTAYDSHVNPSGKGPPY</sequence>
<comment type="caution">
    <text evidence="2">The sequence shown here is derived from an EMBL/GenBank/DDBJ whole genome shotgun (WGS) entry which is preliminary data.</text>
</comment>
<organism evidence="2 3">
    <name type="scientific">Ancylostoma ceylanicum</name>
    <dbReference type="NCBI Taxonomy" id="53326"/>
    <lineage>
        <taxon>Eukaryota</taxon>
        <taxon>Metazoa</taxon>
        <taxon>Ecdysozoa</taxon>
        <taxon>Nematoda</taxon>
        <taxon>Chromadorea</taxon>
        <taxon>Rhabditida</taxon>
        <taxon>Rhabditina</taxon>
        <taxon>Rhabditomorpha</taxon>
        <taxon>Strongyloidea</taxon>
        <taxon>Ancylostomatidae</taxon>
        <taxon>Ancylostomatinae</taxon>
        <taxon>Ancylostoma</taxon>
    </lineage>
</organism>
<dbReference type="EMBL" id="JARK01001604">
    <property type="protein sequence ID" value="EYB87110.1"/>
    <property type="molecule type" value="Genomic_DNA"/>
</dbReference>